<sequence>MLAKLDLSGENYMNYIKSELENMLGILSMPYAVYLLYKIRQEEKVLLGGK</sequence>
<dbReference type="EMBL" id="JAPMOU010000016">
    <property type="protein sequence ID" value="MDE1463064.1"/>
    <property type="molecule type" value="Genomic_DNA"/>
</dbReference>
<comment type="caution">
    <text evidence="2">The sequence shown here is derived from an EMBL/GenBank/DDBJ whole genome shotgun (WGS) entry which is preliminary data.</text>
</comment>
<name>A0ABT5UDB2_9GAMM</name>
<proteinExistence type="predicted"/>
<feature type="transmembrane region" description="Helical" evidence="1">
    <location>
        <begin position="20"/>
        <end position="37"/>
    </location>
</feature>
<accession>A0ABT5UDB2</accession>
<keyword evidence="3" id="KW-1185">Reference proteome</keyword>
<evidence type="ECO:0000313" key="3">
    <source>
        <dbReference type="Proteomes" id="UP001528823"/>
    </source>
</evidence>
<dbReference type="Proteomes" id="UP001528823">
    <property type="component" value="Unassembled WGS sequence"/>
</dbReference>
<evidence type="ECO:0000313" key="2">
    <source>
        <dbReference type="EMBL" id="MDE1463064.1"/>
    </source>
</evidence>
<dbReference type="RefSeq" id="WP_274689410.1">
    <property type="nucleotide sequence ID" value="NZ_JAPMOU010000016.1"/>
</dbReference>
<gene>
    <name evidence="2" type="ORF">ORQ98_13935</name>
</gene>
<protein>
    <submittedName>
        <fullName evidence="2">Uncharacterized protein</fullName>
    </submittedName>
</protein>
<reference evidence="2 3" key="1">
    <citation type="submission" date="2022-11" db="EMBL/GenBank/DDBJ databases">
        <title>Spartinivicinus poritis sp. nov., isolated from scleractinian coral Porites lutea.</title>
        <authorList>
            <person name="Zhang G."/>
            <person name="Cai L."/>
            <person name="Wei Q."/>
        </authorList>
    </citation>
    <scope>NUCLEOTIDE SEQUENCE [LARGE SCALE GENOMIC DNA]</scope>
    <source>
        <strain evidence="2 3">A2-2</strain>
    </source>
</reference>
<evidence type="ECO:0000256" key="1">
    <source>
        <dbReference type="SAM" id="Phobius"/>
    </source>
</evidence>
<keyword evidence="1" id="KW-1133">Transmembrane helix</keyword>
<keyword evidence="1" id="KW-0812">Transmembrane</keyword>
<keyword evidence="1" id="KW-0472">Membrane</keyword>
<organism evidence="2 3">
    <name type="scientific">Spartinivicinus poritis</name>
    <dbReference type="NCBI Taxonomy" id="2994640"/>
    <lineage>
        <taxon>Bacteria</taxon>
        <taxon>Pseudomonadati</taxon>
        <taxon>Pseudomonadota</taxon>
        <taxon>Gammaproteobacteria</taxon>
        <taxon>Oceanospirillales</taxon>
        <taxon>Zooshikellaceae</taxon>
        <taxon>Spartinivicinus</taxon>
    </lineage>
</organism>